<reference evidence="1" key="1">
    <citation type="submission" date="2020-08" db="EMBL/GenBank/DDBJ databases">
        <title>Lewinella bacteria from marine environments.</title>
        <authorList>
            <person name="Zhong Y."/>
        </authorList>
    </citation>
    <scope>NUCLEOTIDE SEQUENCE</scope>
    <source>
        <strain evidence="1">KCTC 42187</strain>
    </source>
</reference>
<dbReference type="AlphaFoldDB" id="A0A923PRT7"/>
<accession>A0A923PRT7</accession>
<dbReference type="RefSeq" id="WP_187468593.1">
    <property type="nucleotide sequence ID" value="NZ_JACSIT010000153.1"/>
</dbReference>
<evidence type="ECO:0000313" key="1">
    <source>
        <dbReference type="EMBL" id="MBC6996586.1"/>
    </source>
</evidence>
<comment type="caution">
    <text evidence="1">The sequence shown here is derived from an EMBL/GenBank/DDBJ whole genome shotgun (WGS) entry which is preliminary data.</text>
</comment>
<dbReference type="Proteomes" id="UP000650081">
    <property type="component" value="Unassembled WGS sequence"/>
</dbReference>
<dbReference type="EMBL" id="JACSIT010000153">
    <property type="protein sequence ID" value="MBC6996586.1"/>
    <property type="molecule type" value="Genomic_DNA"/>
</dbReference>
<gene>
    <name evidence="1" type="ORF">H9S92_20610</name>
</gene>
<evidence type="ECO:0000313" key="2">
    <source>
        <dbReference type="Proteomes" id="UP000650081"/>
    </source>
</evidence>
<protein>
    <submittedName>
        <fullName evidence="1">Gluconate 2-dehydrogenase subunit 3 family protein</fullName>
    </submittedName>
</protein>
<proteinExistence type="predicted"/>
<dbReference type="InterPro" id="IPR027056">
    <property type="entry name" value="Gluconate_2DH_su3"/>
</dbReference>
<name>A0A923PRT7_9BACT</name>
<keyword evidence="2" id="KW-1185">Reference proteome</keyword>
<organism evidence="1 2">
    <name type="scientific">Neolewinella lacunae</name>
    <dbReference type="NCBI Taxonomy" id="1517758"/>
    <lineage>
        <taxon>Bacteria</taxon>
        <taxon>Pseudomonadati</taxon>
        <taxon>Bacteroidota</taxon>
        <taxon>Saprospiria</taxon>
        <taxon>Saprospirales</taxon>
        <taxon>Lewinellaceae</taxon>
        <taxon>Neolewinella</taxon>
    </lineage>
</organism>
<dbReference type="Pfam" id="PF13618">
    <property type="entry name" value="Gluconate_2-dh3"/>
    <property type="match status" value="1"/>
</dbReference>
<dbReference type="PROSITE" id="PS51257">
    <property type="entry name" value="PROKAR_LIPOPROTEIN"/>
    <property type="match status" value="1"/>
</dbReference>
<sequence>MDRRKTLKTLLTGTLGATLVAGCDSPADLKTADLKAEPQGYGLRLPHEIAHDKRIANESFFTEAELDTLGILGDIIAPGEPGDPKATETGLREFLEFMALDQPDQHQTRLRGGVAWINSESQRRFGKPFAEILPAEQINIVDDIAYPLEAKGTPMEFGSRFFEHLRFLTLTCYFTSKAGMMKVLGYQGNQPNVWDGVPQEVLDKHGLAYDPKYLPLYVNQDRREEIAAWDENKNLLNNG</sequence>